<dbReference type="KEGG" id="alf:CFBP5473_24795"/>
<dbReference type="RefSeq" id="WP_084631752.1">
    <property type="nucleotide sequence ID" value="NZ_CP039694.1"/>
</dbReference>
<proteinExistence type="predicted"/>
<name>A0A4D7DY19_9HYPH</name>
<feature type="compositionally biased region" description="Basic and acidic residues" evidence="1">
    <location>
        <begin position="370"/>
        <end position="379"/>
    </location>
</feature>
<dbReference type="PANTHER" id="PTHR48228:SF5">
    <property type="entry name" value="ALPHA-METHYLACYL-COA RACEMASE"/>
    <property type="match status" value="1"/>
</dbReference>
<dbReference type="Proteomes" id="UP000826513">
    <property type="component" value="Plasmid pTiAF3.44"/>
</dbReference>
<evidence type="ECO:0000256" key="1">
    <source>
        <dbReference type="SAM" id="MobiDB-lite"/>
    </source>
</evidence>
<geneLocation type="plasmid" evidence="4">
    <name>pticfbp5473</name>
</geneLocation>
<dbReference type="Gene3D" id="3.30.1540.10">
    <property type="entry name" value="formyl-coa transferase, domain 3"/>
    <property type="match status" value="1"/>
</dbReference>
<feature type="region of interest" description="Disordered" evidence="1">
    <location>
        <begin position="359"/>
        <end position="379"/>
    </location>
</feature>
<dbReference type="InterPro" id="IPR050509">
    <property type="entry name" value="CoA-transferase_III"/>
</dbReference>
<dbReference type="InterPro" id="IPR023606">
    <property type="entry name" value="CoA-Trfase_III_dom_1_sf"/>
</dbReference>
<keyword evidence="5" id="KW-1185">Reference proteome</keyword>
<dbReference type="SUPFAM" id="SSF89796">
    <property type="entry name" value="CoA-transferase family III (CaiB/BaiF)"/>
    <property type="match status" value="1"/>
</dbReference>
<accession>A0A4D7DY19</accession>
<dbReference type="AlphaFoldDB" id="A0A4D7DY19"/>
<evidence type="ECO:0000313" key="2">
    <source>
        <dbReference type="EMBL" id="QCJ01159.1"/>
    </source>
</evidence>
<dbReference type="GO" id="GO:0016740">
    <property type="term" value="F:transferase activity"/>
    <property type="evidence" value="ECO:0007669"/>
    <property type="project" value="UniProtKB-KW"/>
</dbReference>
<dbReference type="Proteomes" id="UP000298545">
    <property type="component" value="Plasmid pTiCFBP5473"/>
</dbReference>
<organism evidence="2 4">
    <name type="scientific">Agrobacterium larrymoorei</name>
    <dbReference type="NCBI Taxonomy" id="160699"/>
    <lineage>
        <taxon>Bacteria</taxon>
        <taxon>Pseudomonadati</taxon>
        <taxon>Pseudomonadota</taxon>
        <taxon>Alphaproteobacteria</taxon>
        <taxon>Hyphomicrobiales</taxon>
        <taxon>Rhizobiaceae</taxon>
        <taxon>Rhizobium/Agrobacterium group</taxon>
        <taxon>Agrobacterium</taxon>
    </lineage>
</organism>
<keyword evidence="2" id="KW-0808">Transferase</keyword>
<dbReference type="Gene3D" id="3.40.50.10540">
    <property type="entry name" value="Crotonobetainyl-coa:carnitine coa-transferase, domain 1"/>
    <property type="match status" value="1"/>
</dbReference>
<sequence>MDTSLPLSGIRCVECTTGVAAAYAGRLLAAMGAEVILIEPLGGSPVRREPPFLGPESDESALFAYLSAGKRSVSLELETAQGASEFKSLLETADILVEDAAAGDKKRLGLDPEEICGTWPKLVHLSVLPFGSYGPKCGWIGSELNLIHSAGEGFLLPNGLSATLFPDRPPLKIAGHFGEMQGGVAGALSALAALWSGTGQYVDVAVQDANLAVGAFTVQRYGDGSLEHRLARSFRYGGVIECRDGYVELLTLEQRQWHGLVELMGYPEWALDAALEDAAVRSQRGEFINGEIRRWASRHPVEEVVVKAQRLGVPMARYNTPEQILSGHHESARGLFAAVPLPDGGTCSVQSAPFRFDKDPLPTRPWPSSREVHQAIDETSRIVERNMNPWKERA</sequence>
<dbReference type="EMBL" id="CP072169">
    <property type="protein sequence ID" value="QYA10169.1"/>
    <property type="molecule type" value="Genomic_DNA"/>
</dbReference>
<evidence type="ECO:0000313" key="3">
    <source>
        <dbReference type="EMBL" id="QYA10169.1"/>
    </source>
</evidence>
<keyword evidence="2" id="KW-0614">Plasmid</keyword>
<evidence type="ECO:0000313" key="4">
    <source>
        <dbReference type="Proteomes" id="UP000298545"/>
    </source>
</evidence>
<dbReference type="InterPro" id="IPR003673">
    <property type="entry name" value="CoA-Trfase_fam_III"/>
</dbReference>
<gene>
    <name evidence="2" type="ORF">CFBP5473_24795</name>
    <name evidence="3" type="ORF">J5285_23445</name>
</gene>
<geneLocation type="plasmid" evidence="3 5">
    <name>pTiAF3.44</name>
</geneLocation>
<dbReference type="STRING" id="1367849.GCA_000518585_03875"/>
<dbReference type="PANTHER" id="PTHR48228">
    <property type="entry name" value="SUCCINYL-COA--D-CITRAMALATE COA-TRANSFERASE"/>
    <property type="match status" value="1"/>
</dbReference>
<geneLocation type="plasmid" evidence="2">
    <name>pTiCFBP5473</name>
</geneLocation>
<reference evidence="3 5" key="2">
    <citation type="submission" date="2021-03" db="EMBL/GenBank/DDBJ databases">
        <title>Rapid diversification of plasmids in a genus of pathogenic and nitrogen fixing bacteria.</title>
        <authorList>
            <person name="Weisberg A.J."/>
            <person name="Miller M."/>
            <person name="Ream W."/>
            <person name="Grunwald N.J."/>
            <person name="Chang J.H."/>
        </authorList>
    </citation>
    <scope>NUCLEOTIDE SEQUENCE [LARGE SCALE GENOMIC DNA]</scope>
    <source>
        <strain evidence="3 5">AF3.44</strain>
        <plasmid evidence="3 5">pTiAF3.44</plasmid>
    </source>
</reference>
<dbReference type="InterPro" id="IPR044855">
    <property type="entry name" value="CoA-Trfase_III_dom3_sf"/>
</dbReference>
<evidence type="ECO:0000313" key="5">
    <source>
        <dbReference type="Proteomes" id="UP000826513"/>
    </source>
</evidence>
<dbReference type="EMBL" id="CP039694">
    <property type="protein sequence ID" value="QCJ01159.1"/>
    <property type="molecule type" value="Genomic_DNA"/>
</dbReference>
<dbReference type="Pfam" id="PF02515">
    <property type="entry name" value="CoA_transf_3"/>
    <property type="match status" value="1"/>
</dbReference>
<reference evidence="2 4" key="1">
    <citation type="submission" date="2019-04" db="EMBL/GenBank/DDBJ databases">
        <title>Complete genome sequence of Agrobacterium larrymoorei CFBP5473.</title>
        <authorList>
            <person name="Haryono M."/>
            <person name="Chou L."/>
            <person name="Lin Y.-C."/>
            <person name="Lai E.-M."/>
            <person name="Kuo C.-H."/>
        </authorList>
    </citation>
    <scope>NUCLEOTIDE SEQUENCE [LARGE SCALE GENOMIC DNA]</scope>
    <source>
        <strain evidence="2 4">CFBP5473</strain>
        <plasmid evidence="2">pTiCFBP5473</plasmid>
        <plasmid evidence="4">pticfbp5473</plasmid>
    </source>
</reference>
<protein>
    <submittedName>
        <fullName evidence="2">CoA transferase</fullName>
    </submittedName>
</protein>
<dbReference type="OrthoDB" id="5720311at2"/>